<protein>
    <submittedName>
        <fullName evidence="6">SUN domain-containing protein</fullName>
    </submittedName>
</protein>
<dbReference type="Pfam" id="PF07738">
    <property type="entry name" value="Sad1_UNC"/>
    <property type="match status" value="1"/>
</dbReference>
<keyword evidence="4" id="KW-0472">Membrane</keyword>
<dbReference type="GO" id="GO:0005635">
    <property type="term" value="C:nuclear envelope"/>
    <property type="evidence" value="ECO:0007669"/>
    <property type="project" value="TreeGrafter"/>
</dbReference>
<evidence type="ECO:0000256" key="4">
    <source>
        <dbReference type="ARBA" id="ARBA00023136"/>
    </source>
</evidence>
<evidence type="ECO:0000256" key="2">
    <source>
        <dbReference type="ARBA" id="ARBA00022692"/>
    </source>
</evidence>
<evidence type="ECO:0000313" key="6">
    <source>
        <dbReference type="EnsemblMetazoa" id="AMIN001376-PA"/>
    </source>
</evidence>
<dbReference type="AlphaFoldDB" id="A0A182VTI5"/>
<dbReference type="GO" id="GO:0043495">
    <property type="term" value="F:protein-membrane adaptor activity"/>
    <property type="evidence" value="ECO:0007669"/>
    <property type="project" value="TreeGrafter"/>
</dbReference>
<proteinExistence type="predicted"/>
<keyword evidence="7" id="KW-1185">Reference proteome</keyword>
<dbReference type="Proteomes" id="UP000075920">
    <property type="component" value="Unassembled WGS sequence"/>
</dbReference>
<accession>A0A182VTI5</accession>
<evidence type="ECO:0000259" key="5">
    <source>
        <dbReference type="PROSITE" id="PS51469"/>
    </source>
</evidence>
<name>A0A182VTI5_9DIPT</name>
<comment type="subcellular location">
    <subcellularLocation>
        <location evidence="1">Membrane</location>
    </subcellularLocation>
</comment>
<dbReference type="GO" id="GO:0016020">
    <property type="term" value="C:membrane"/>
    <property type="evidence" value="ECO:0007669"/>
    <property type="project" value="UniProtKB-SubCell"/>
</dbReference>
<dbReference type="PANTHER" id="PTHR12911">
    <property type="entry name" value="SAD1/UNC-84-LIKE PROTEIN-RELATED"/>
    <property type="match status" value="1"/>
</dbReference>
<dbReference type="STRING" id="112268.A0A182VTI5"/>
<dbReference type="VEuPathDB" id="VectorBase:AMIN001376"/>
<evidence type="ECO:0000256" key="1">
    <source>
        <dbReference type="ARBA" id="ARBA00004370"/>
    </source>
</evidence>
<evidence type="ECO:0000256" key="3">
    <source>
        <dbReference type="ARBA" id="ARBA00022989"/>
    </source>
</evidence>
<reference evidence="7" key="1">
    <citation type="submission" date="2013-03" db="EMBL/GenBank/DDBJ databases">
        <title>The Genome Sequence of Anopheles minimus MINIMUS1.</title>
        <authorList>
            <consortium name="The Broad Institute Genomics Platform"/>
            <person name="Neafsey D.E."/>
            <person name="Walton C."/>
            <person name="Walker B."/>
            <person name="Young S.K."/>
            <person name="Zeng Q."/>
            <person name="Gargeya S."/>
            <person name="Fitzgerald M."/>
            <person name="Haas B."/>
            <person name="Abouelleil A."/>
            <person name="Allen A.W."/>
            <person name="Alvarado L."/>
            <person name="Arachchi H.M."/>
            <person name="Berlin A.M."/>
            <person name="Chapman S.B."/>
            <person name="Gainer-Dewar J."/>
            <person name="Goldberg J."/>
            <person name="Griggs A."/>
            <person name="Gujja S."/>
            <person name="Hansen M."/>
            <person name="Howarth C."/>
            <person name="Imamovic A."/>
            <person name="Ireland A."/>
            <person name="Larimer J."/>
            <person name="McCowan C."/>
            <person name="Murphy C."/>
            <person name="Pearson M."/>
            <person name="Poon T.W."/>
            <person name="Priest M."/>
            <person name="Roberts A."/>
            <person name="Saif S."/>
            <person name="Shea T."/>
            <person name="Sisk P."/>
            <person name="Sykes S."/>
            <person name="Wortman J."/>
            <person name="Nusbaum C."/>
            <person name="Birren B."/>
        </authorList>
    </citation>
    <scope>NUCLEOTIDE SEQUENCE [LARGE SCALE GENOMIC DNA]</scope>
    <source>
        <strain evidence="7">MINIMUS1</strain>
    </source>
</reference>
<reference evidence="6" key="2">
    <citation type="submission" date="2020-05" db="UniProtKB">
        <authorList>
            <consortium name="EnsemblMetazoa"/>
        </authorList>
    </citation>
    <scope>IDENTIFICATION</scope>
    <source>
        <strain evidence="6">MINIMUS1</strain>
    </source>
</reference>
<dbReference type="Gene3D" id="2.60.120.260">
    <property type="entry name" value="Galactose-binding domain-like"/>
    <property type="match status" value="1"/>
</dbReference>
<dbReference type="InterPro" id="IPR012919">
    <property type="entry name" value="SUN_dom"/>
</dbReference>
<dbReference type="PROSITE" id="PS51469">
    <property type="entry name" value="SUN"/>
    <property type="match status" value="1"/>
</dbReference>
<organism evidence="6 7">
    <name type="scientific">Anopheles minimus</name>
    <dbReference type="NCBI Taxonomy" id="112268"/>
    <lineage>
        <taxon>Eukaryota</taxon>
        <taxon>Metazoa</taxon>
        <taxon>Ecdysozoa</taxon>
        <taxon>Arthropoda</taxon>
        <taxon>Hexapoda</taxon>
        <taxon>Insecta</taxon>
        <taxon>Pterygota</taxon>
        <taxon>Neoptera</taxon>
        <taxon>Endopterygota</taxon>
        <taxon>Diptera</taxon>
        <taxon>Nematocera</taxon>
        <taxon>Culicoidea</taxon>
        <taxon>Culicidae</taxon>
        <taxon>Anophelinae</taxon>
        <taxon>Anopheles</taxon>
    </lineage>
</organism>
<sequence>KLGPTDYAARAFGGEVVSAVTTSRHQSSILSRMRNMISSIYDNFQQMQCIIQNCGTCFALEGSSGTIVLKLAMNVYVNAITIEHIPKISLPAKTDVYSAMKEFSVWATNNPSKTGKEIYLGTFTFDYKQTFLESFEFDLDHDMPSIRFVRIDIHSNHGEKFTCIYR</sequence>
<evidence type="ECO:0000313" key="7">
    <source>
        <dbReference type="Proteomes" id="UP000075920"/>
    </source>
</evidence>
<dbReference type="EnsemblMetazoa" id="AMIN001376-RA">
    <property type="protein sequence ID" value="AMIN001376-PA"/>
    <property type="gene ID" value="AMIN001376"/>
</dbReference>
<dbReference type="InterPro" id="IPR045119">
    <property type="entry name" value="SUN1-5"/>
</dbReference>
<keyword evidence="2" id="KW-0812">Transmembrane</keyword>
<keyword evidence="3" id="KW-1133">Transmembrane helix</keyword>
<feature type="domain" description="SUN" evidence="5">
    <location>
        <begin position="1"/>
        <end position="166"/>
    </location>
</feature>
<dbReference type="PANTHER" id="PTHR12911:SF8">
    <property type="entry name" value="KLAROID PROTEIN-RELATED"/>
    <property type="match status" value="1"/>
</dbReference>